<dbReference type="Proteomes" id="UP000239863">
    <property type="component" value="Unassembled WGS sequence"/>
</dbReference>
<dbReference type="RefSeq" id="WP_104409519.1">
    <property type="nucleotide sequence ID" value="NZ_PTIS01000004.1"/>
</dbReference>
<organism evidence="1 2">
    <name type="scientific">Clostridium algidicarnis DSM 15099</name>
    <dbReference type="NCBI Taxonomy" id="1121295"/>
    <lineage>
        <taxon>Bacteria</taxon>
        <taxon>Bacillati</taxon>
        <taxon>Bacillota</taxon>
        <taxon>Clostridia</taxon>
        <taxon>Eubacteriales</taxon>
        <taxon>Clostridiaceae</taxon>
        <taxon>Clostridium</taxon>
    </lineage>
</organism>
<evidence type="ECO:0000313" key="1">
    <source>
        <dbReference type="EMBL" id="PPK48787.1"/>
    </source>
</evidence>
<dbReference type="STRING" id="37659.GCA_000703125_00857"/>
<gene>
    <name evidence="1" type="ORF">BD821_10446</name>
</gene>
<reference evidence="1 2" key="1">
    <citation type="submission" date="2018-02" db="EMBL/GenBank/DDBJ databases">
        <title>Genomic Encyclopedia of Archaeal and Bacterial Type Strains, Phase II (KMG-II): from individual species to whole genera.</title>
        <authorList>
            <person name="Goeker M."/>
        </authorList>
    </citation>
    <scope>NUCLEOTIDE SEQUENCE [LARGE SCALE GENOMIC DNA]</scope>
    <source>
        <strain evidence="1 2">DSM 15099</strain>
    </source>
</reference>
<evidence type="ECO:0000313" key="2">
    <source>
        <dbReference type="Proteomes" id="UP000239863"/>
    </source>
</evidence>
<sequence length="61" mass="6430">MYNLNCLSPDDLIILSAAISVELSKGKTADELNVLGNLIVAVGSLLLTSAAQKQNLDSKDK</sequence>
<protein>
    <submittedName>
        <fullName evidence="1">Uncharacterized protein</fullName>
    </submittedName>
</protein>
<proteinExistence type="predicted"/>
<dbReference type="EMBL" id="PTIS01000004">
    <property type="protein sequence ID" value="PPK48787.1"/>
    <property type="molecule type" value="Genomic_DNA"/>
</dbReference>
<dbReference type="OrthoDB" id="1683820at2"/>
<comment type="caution">
    <text evidence="1">The sequence shown here is derived from an EMBL/GenBank/DDBJ whole genome shotgun (WGS) entry which is preliminary data.</text>
</comment>
<dbReference type="AlphaFoldDB" id="A0A2S6FYU5"/>
<accession>A0A2S6FYU5</accession>
<name>A0A2S6FYU5_9CLOT</name>